<feature type="region of interest" description="Disordered" evidence="1">
    <location>
        <begin position="1"/>
        <end position="40"/>
    </location>
</feature>
<sequence length="250" mass="28170">MAASGPNNSRWLAPRRATTRSASRCRAERRPRSNVHPNKGGLNARTNLYYLATEDMGATWRTAAGHEVELPITSIDNDALIYDYQAEGKLVYLKDLNFDAAGRPVIVYLTTDGYAPGPANGERQWWTAHWTGEEWRRRPITVSDHNYDFGSLYVEGDEWRLLAPTDPGPQPFNTGGEMVLWTSRDEGATWQRTRQVTQGSQVNQTYARRPVNAHPDFYAIWADGNPLERSTSALYYTNRAGDVVRPLVAP</sequence>
<reference evidence="3" key="1">
    <citation type="submission" date="2019-10" db="EMBL/GenBank/DDBJ databases">
        <title>Lacipirellula parvula gen. nov., sp. nov., representing a lineage of planctomycetes widespread in freshwater anoxic habitats, and description of the family Lacipirellulaceae.</title>
        <authorList>
            <person name="Dedysh S.N."/>
            <person name="Kulichevskaya I.S."/>
            <person name="Beletsky A.V."/>
            <person name="Rakitin A.L."/>
            <person name="Mardanov A.V."/>
            <person name="Ivanova A.A."/>
            <person name="Saltykova V.X."/>
            <person name="Rijpstra W.I.C."/>
            <person name="Sinninghe Damste J.S."/>
            <person name="Ravin N.V."/>
        </authorList>
    </citation>
    <scope>NUCLEOTIDE SEQUENCE [LARGE SCALE GENOMIC DNA]</scope>
    <source>
        <strain evidence="3">PX69</strain>
    </source>
</reference>
<keyword evidence="3" id="KW-1185">Reference proteome</keyword>
<accession>A0A5K7XH12</accession>
<evidence type="ECO:0008006" key="4">
    <source>
        <dbReference type="Google" id="ProtNLM"/>
    </source>
</evidence>
<dbReference type="AlphaFoldDB" id="A0A5K7XH12"/>
<evidence type="ECO:0000256" key="1">
    <source>
        <dbReference type="SAM" id="MobiDB-lite"/>
    </source>
</evidence>
<dbReference type="SUPFAM" id="SSF50939">
    <property type="entry name" value="Sialidases"/>
    <property type="match status" value="1"/>
</dbReference>
<dbReference type="KEGG" id="lpav:PLANPX_5772"/>
<dbReference type="InterPro" id="IPR036278">
    <property type="entry name" value="Sialidase_sf"/>
</dbReference>
<feature type="compositionally biased region" description="Low complexity" evidence="1">
    <location>
        <begin position="14"/>
        <end position="24"/>
    </location>
</feature>
<protein>
    <recommendedName>
        <fullName evidence="4">Sialidase domain-containing protein</fullName>
    </recommendedName>
</protein>
<organism evidence="2 3">
    <name type="scientific">Lacipirellula parvula</name>
    <dbReference type="NCBI Taxonomy" id="2650471"/>
    <lineage>
        <taxon>Bacteria</taxon>
        <taxon>Pseudomonadati</taxon>
        <taxon>Planctomycetota</taxon>
        <taxon>Planctomycetia</taxon>
        <taxon>Pirellulales</taxon>
        <taxon>Lacipirellulaceae</taxon>
        <taxon>Lacipirellula</taxon>
    </lineage>
</organism>
<name>A0A5K7XH12_9BACT</name>
<dbReference type="Proteomes" id="UP000326837">
    <property type="component" value="Chromosome"/>
</dbReference>
<evidence type="ECO:0000313" key="2">
    <source>
        <dbReference type="EMBL" id="BBO36160.1"/>
    </source>
</evidence>
<feature type="compositionally biased region" description="Polar residues" evidence="1">
    <location>
        <begin position="1"/>
        <end position="10"/>
    </location>
</feature>
<proteinExistence type="predicted"/>
<dbReference type="Pfam" id="PF15892">
    <property type="entry name" value="BNR_4"/>
    <property type="match status" value="1"/>
</dbReference>
<dbReference type="RefSeq" id="WP_172992324.1">
    <property type="nucleotide sequence ID" value="NZ_AP021861.1"/>
</dbReference>
<dbReference type="EMBL" id="AP021861">
    <property type="protein sequence ID" value="BBO36160.1"/>
    <property type="molecule type" value="Genomic_DNA"/>
</dbReference>
<evidence type="ECO:0000313" key="3">
    <source>
        <dbReference type="Proteomes" id="UP000326837"/>
    </source>
</evidence>
<gene>
    <name evidence="2" type="ORF">PLANPX_5772</name>
</gene>